<dbReference type="PROSITE" id="PS50893">
    <property type="entry name" value="ABC_TRANSPORTER_2"/>
    <property type="match status" value="1"/>
</dbReference>
<dbReference type="Pfam" id="PF08352">
    <property type="entry name" value="oligo_HPY"/>
    <property type="match status" value="1"/>
</dbReference>
<dbReference type="InterPro" id="IPR003439">
    <property type="entry name" value="ABC_transporter-like_ATP-bd"/>
</dbReference>
<dbReference type="InterPro" id="IPR017871">
    <property type="entry name" value="ABC_transporter-like_CS"/>
</dbReference>
<organism evidence="9 10">
    <name type="scientific">Devosia ginsengisoli</name>
    <dbReference type="NCBI Taxonomy" id="400770"/>
    <lineage>
        <taxon>Bacteria</taxon>
        <taxon>Pseudomonadati</taxon>
        <taxon>Pseudomonadota</taxon>
        <taxon>Alphaproteobacteria</taxon>
        <taxon>Hyphomicrobiales</taxon>
        <taxon>Devosiaceae</taxon>
        <taxon>Devosia</taxon>
    </lineage>
</organism>
<keyword evidence="6 9" id="KW-0067">ATP-binding</keyword>
<name>A0A5B8LYE8_9HYPH</name>
<dbReference type="GO" id="GO:0055085">
    <property type="term" value="P:transmembrane transport"/>
    <property type="evidence" value="ECO:0007669"/>
    <property type="project" value="UniProtKB-ARBA"/>
</dbReference>
<evidence type="ECO:0000313" key="9">
    <source>
        <dbReference type="EMBL" id="QDZ12841.1"/>
    </source>
</evidence>
<dbReference type="RefSeq" id="WP_146292251.1">
    <property type="nucleotide sequence ID" value="NZ_CP042304.1"/>
</dbReference>
<accession>A0A5B8LYE8</accession>
<feature type="domain" description="ABC transporter" evidence="8">
    <location>
        <begin position="8"/>
        <end position="256"/>
    </location>
</feature>
<dbReference type="Pfam" id="PF00005">
    <property type="entry name" value="ABC_tran"/>
    <property type="match status" value="1"/>
</dbReference>
<dbReference type="NCBIfam" id="TIGR01727">
    <property type="entry name" value="oligo_HPY"/>
    <property type="match status" value="1"/>
</dbReference>
<dbReference type="FunFam" id="3.40.50.300:FF:000016">
    <property type="entry name" value="Oligopeptide ABC transporter ATP-binding component"/>
    <property type="match status" value="1"/>
</dbReference>
<dbReference type="Proteomes" id="UP000315364">
    <property type="component" value="Chromosome"/>
</dbReference>
<gene>
    <name evidence="9" type="ORF">FPZ08_20085</name>
</gene>
<keyword evidence="7" id="KW-0472">Membrane</keyword>
<dbReference type="SMART" id="SM00382">
    <property type="entry name" value="AAA"/>
    <property type="match status" value="1"/>
</dbReference>
<dbReference type="PANTHER" id="PTHR43297">
    <property type="entry name" value="OLIGOPEPTIDE TRANSPORT ATP-BINDING PROTEIN APPD"/>
    <property type="match status" value="1"/>
</dbReference>
<evidence type="ECO:0000256" key="6">
    <source>
        <dbReference type="ARBA" id="ARBA00022840"/>
    </source>
</evidence>
<reference evidence="9 10" key="1">
    <citation type="submission" date="2019-07" db="EMBL/GenBank/DDBJ databases">
        <title>Full genome sequence of Devosia sp. Gsoil 520.</title>
        <authorList>
            <person name="Im W.-T."/>
        </authorList>
    </citation>
    <scope>NUCLEOTIDE SEQUENCE [LARGE SCALE GENOMIC DNA]</scope>
    <source>
        <strain evidence="9 10">Gsoil 520</strain>
    </source>
</reference>
<dbReference type="GO" id="GO:0015833">
    <property type="term" value="P:peptide transport"/>
    <property type="evidence" value="ECO:0007669"/>
    <property type="project" value="InterPro"/>
</dbReference>
<dbReference type="SUPFAM" id="SSF52540">
    <property type="entry name" value="P-loop containing nucleoside triphosphate hydrolases"/>
    <property type="match status" value="1"/>
</dbReference>
<dbReference type="OrthoDB" id="9815712at2"/>
<dbReference type="AlphaFoldDB" id="A0A5B8LYE8"/>
<keyword evidence="3" id="KW-0813">Transport</keyword>
<evidence type="ECO:0000256" key="7">
    <source>
        <dbReference type="ARBA" id="ARBA00023136"/>
    </source>
</evidence>
<evidence type="ECO:0000313" key="10">
    <source>
        <dbReference type="Proteomes" id="UP000315364"/>
    </source>
</evidence>
<dbReference type="InterPro" id="IPR027417">
    <property type="entry name" value="P-loop_NTPase"/>
</dbReference>
<dbReference type="InterPro" id="IPR013563">
    <property type="entry name" value="Oligopep_ABC_C"/>
</dbReference>
<proteinExistence type="inferred from homology"/>
<evidence type="ECO:0000256" key="5">
    <source>
        <dbReference type="ARBA" id="ARBA00022741"/>
    </source>
</evidence>
<comment type="subcellular location">
    <subcellularLocation>
        <location evidence="1">Cell inner membrane</location>
        <topology evidence="1">Peripheral membrane protein</topology>
    </subcellularLocation>
</comment>
<dbReference type="KEGG" id="dea:FPZ08_20085"/>
<evidence type="ECO:0000259" key="8">
    <source>
        <dbReference type="PROSITE" id="PS50893"/>
    </source>
</evidence>
<evidence type="ECO:0000256" key="3">
    <source>
        <dbReference type="ARBA" id="ARBA00022448"/>
    </source>
</evidence>
<evidence type="ECO:0000256" key="2">
    <source>
        <dbReference type="ARBA" id="ARBA00005417"/>
    </source>
</evidence>
<dbReference type="GO" id="GO:0016887">
    <property type="term" value="F:ATP hydrolysis activity"/>
    <property type="evidence" value="ECO:0007669"/>
    <property type="project" value="InterPro"/>
</dbReference>
<evidence type="ECO:0000256" key="4">
    <source>
        <dbReference type="ARBA" id="ARBA00022475"/>
    </source>
</evidence>
<sequence>MSETFFEVAGLNTWFFTRAGTFKSVRDVSFSLRRGEVLGIVGESGSGKSVTGMSIMGQVDEPGRIVSGSIQLDGEELTTLSFDQMRHYRGRRIAMVFQNPLMTLNPLMRIRDQMFEAISEHESMPQAEMQSRCIDALRSVGIPSPEDRLSAYPHELSGGMRQRVVIAIALLLNPDLIIADEPTTALDVTIQAQIIHQMRRQIDERGLGMIWITHDLATLSELADRILVMYAGAMMETGTTADIIGSPRHPYTRKLLESVPSLNVPGEKLRQIRGSMPSLLSLGAGCPFRDRCEFATEACAEIVPERVFSPTHRVWCHHPIEDER</sequence>
<keyword evidence="4" id="KW-1003">Cell membrane</keyword>
<evidence type="ECO:0000256" key="1">
    <source>
        <dbReference type="ARBA" id="ARBA00004417"/>
    </source>
</evidence>
<dbReference type="InterPro" id="IPR050388">
    <property type="entry name" value="ABC_Ni/Peptide_Import"/>
</dbReference>
<keyword evidence="10" id="KW-1185">Reference proteome</keyword>
<dbReference type="Gene3D" id="3.40.50.300">
    <property type="entry name" value="P-loop containing nucleotide triphosphate hydrolases"/>
    <property type="match status" value="1"/>
</dbReference>
<dbReference type="PANTHER" id="PTHR43297:SF2">
    <property type="entry name" value="DIPEPTIDE TRANSPORT ATP-BINDING PROTEIN DPPD"/>
    <property type="match status" value="1"/>
</dbReference>
<dbReference type="InterPro" id="IPR003593">
    <property type="entry name" value="AAA+_ATPase"/>
</dbReference>
<dbReference type="GO" id="GO:0005524">
    <property type="term" value="F:ATP binding"/>
    <property type="evidence" value="ECO:0007669"/>
    <property type="project" value="UniProtKB-KW"/>
</dbReference>
<dbReference type="GO" id="GO:0005886">
    <property type="term" value="C:plasma membrane"/>
    <property type="evidence" value="ECO:0007669"/>
    <property type="project" value="UniProtKB-SubCell"/>
</dbReference>
<dbReference type="PROSITE" id="PS00211">
    <property type="entry name" value="ABC_TRANSPORTER_1"/>
    <property type="match status" value="1"/>
</dbReference>
<comment type="similarity">
    <text evidence="2">Belongs to the ABC transporter superfamily.</text>
</comment>
<dbReference type="CDD" id="cd03257">
    <property type="entry name" value="ABC_NikE_OppD_transporters"/>
    <property type="match status" value="1"/>
</dbReference>
<protein>
    <submittedName>
        <fullName evidence="9">ABC transporter ATP-binding protein</fullName>
    </submittedName>
</protein>
<dbReference type="EMBL" id="CP042304">
    <property type="protein sequence ID" value="QDZ12841.1"/>
    <property type="molecule type" value="Genomic_DNA"/>
</dbReference>
<keyword evidence="5" id="KW-0547">Nucleotide-binding</keyword>